<dbReference type="EMBL" id="JABFAC010000002">
    <property type="protein sequence ID" value="MBA0606958.1"/>
    <property type="molecule type" value="Genomic_DNA"/>
</dbReference>
<dbReference type="Proteomes" id="UP000593561">
    <property type="component" value="Unassembled WGS sequence"/>
</dbReference>
<protein>
    <recommendedName>
        <fullName evidence="1">DUF7745 domain-containing protein</fullName>
    </recommendedName>
</protein>
<proteinExistence type="predicted"/>
<evidence type="ECO:0000259" key="1">
    <source>
        <dbReference type="Pfam" id="PF24924"/>
    </source>
</evidence>
<evidence type="ECO:0000313" key="3">
    <source>
        <dbReference type="Proteomes" id="UP000593561"/>
    </source>
</evidence>
<name>A0A7J8QZI0_GOSDV</name>
<evidence type="ECO:0000313" key="2">
    <source>
        <dbReference type="EMBL" id="MBA0606958.1"/>
    </source>
</evidence>
<dbReference type="PANTHER" id="PTHR48200:SF1">
    <property type="entry name" value="AMINOTRANSFERASE-LIKE PLANT MOBILE DOMAIN-CONTAINING PROTEIN"/>
    <property type="match status" value="1"/>
</dbReference>
<dbReference type="AlphaFoldDB" id="A0A7J8QZI0"/>
<dbReference type="InterPro" id="IPR056647">
    <property type="entry name" value="DUF7745"/>
</dbReference>
<comment type="caution">
    <text evidence="2">The sequence shown here is derived from an EMBL/GenBank/DDBJ whole genome shotgun (WGS) entry which is preliminary data.</text>
</comment>
<dbReference type="Pfam" id="PF24924">
    <property type="entry name" value="DUF7745"/>
    <property type="match status" value="1"/>
</dbReference>
<keyword evidence="3" id="KW-1185">Reference proteome</keyword>
<accession>A0A7J8QZI0</accession>
<sequence>MRFSSPSSHREMYSLEPNSVRRELIIEKGFLDKVEDNATVQTWSETTQWKKGDSLAEGYVSESWDFTRINVTENNLQELKEIWDQWNDEVDKHLFRALAQFWNPAYSCFTFGGVDLVPTVEEYMALLRCSKIQVDKAYSRAINVPTLLKKFMNITRMSEQWITAWIKQKGDSKCIPWKNLKNLILVYPDTKNKVDVFDLSVYGLVVFPKALGYVDEAVTDLFDRLDKRVTLVSVILAKTLRSLNECRRAGEGRFIGCTQLLLAWFHSHFWKVDKVFYRVFSENYSPLKEIVAIPRRDDIMEEKWMAMLQNLQEKDIEWRAPWMLPDEILYRCGDFN</sequence>
<reference evidence="2 3" key="1">
    <citation type="journal article" date="2019" name="Genome Biol. Evol.">
        <title>Insights into the evolution of the New World diploid cottons (Gossypium, subgenus Houzingenia) based on genome sequencing.</title>
        <authorList>
            <person name="Grover C.E."/>
            <person name="Arick M.A. 2nd"/>
            <person name="Thrash A."/>
            <person name="Conover J.L."/>
            <person name="Sanders W.S."/>
            <person name="Peterson D.G."/>
            <person name="Frelichowski J.E."/>
            <person name="Scheffler J.A."/>
            <person name="Scheffler B.E."/>
            <person name="Wendel J.F."/>
        </authorList>
    </citation>
    <scope>NUCLEOTIDE SEQUENCE [LARGE SCALE GENOMIC DNA]</scope>
    <source>
        <strain evidence="2">27</strain>
        <tissue evidence="2">Leaf</tissue>
    </source>
</reference>
<gene>
    <name evidence="2" type="ORF">Godav_019332</name>
</gene>
<organism evidence="2 3">
    <name type="scientific">Gossypium davidsonii</name>
    <name type="common">Davidson's cotton</name>
    <name type="synonym">Gossypium klotzschianum subsp. davidsonii</name>
    <dbReference type="NCBI Taxonomy" id="34287"/>
    <lineage>
        <taxon>Eukaryota</taxon>
        <taxon>Viridiplantae</taxon>
        <taxon>Streptophyta</taxon>
        <taxon>Embryophyta</taxon>
        <taxon>Tracheophyta</taxon>
        <taxon>Spermatophyta</taxon>
        <taxon>Magnoliopsida</taxon>
        <taxon>eudicotyledons</taxon>
        <taxon>Gunneridae</taxon>
        <taxon>Pentapetalae</taxon>
        <taxon>rosids</taxon>
        <taxon>malvids</taxon>
        <taxon>Malvales</taxon>
        <taxon>Malvaceae</taxon>
        <taxon>Malvoideae</taxon>
        <taxon>Gossypium</taxon>
    </lineage>
</organism>
<dbReference type="PANTHER" id="PTHR48200">
    <property type="entry name" value="PROTEIN, PUTATIVE-RELATED"/>
    <property type="match status" value="1"/>
</dbReference>
<feature type="domain" description="DUF7745" evidence="1">
    <location>
        <begin position="87"/>
        <end position="335"/>
    </location>
</feature>